<comment type="caution">
    <text evidence="1">The sequence shown here is derived from an EMBL/GenBank/DDBJ whole genome shotgun (WGS) entry which is preliminary data.</text>
</comment>
<organism evidence="1 2">
    <name type="scientific">Vibrio ishigakensis</name>
    <dbReference type="NCBI Taxonomy" id="1481914"/>
    <lineage>
        <taxon>Bacteria</taxon>
        <taxon>Pseudomonadati</taxon>
        <taxon>Pseudomonadota</taxon>
        <taxon>Gammaproteobacteria</taxon>
        <taxon>Vibrionales</taxon>
        <taxon>Vibrionaceae</taxon>
        <taxon>Vibrio</taxon>
    </lineage>
</organism>
<dbReference type="STRING" id="1481914.JCM19241_1275"/>
<dbReference type="AlphaFoldDB" id="A0A0B8QDF0"/>
<name>A0A0B8QDF0_9VIBR</name>
<sequence length="51" mass="5683">MSIGDPTEIELTFSDTHHVSGDLDINQGYYKVEINDNIVGTTPRIPLEPCH</sequence>
<dbReference type="Proteomes" id="UP000031666">
    <property type="component" value="Unassembled WGS sequence"/>
</dbReference>
<accession>A0A0B8QDF0</accession>
<reference evidence="1 2" key="2">
    <citation type="submission" date="2015-01" db="EMBL/GenBank/DDBJ databases">
        <authorList>
            <consortium name="NBRP consortium"/>
            <person name="Sawabe T."/>
            <person name="Meirelles P."/>
            <person name="Feng G."/>
            <person name="Sayaka M."/>
            <person name="Hattori M."/>
            <person name="Ohkuma M."/>
        </authorList>
    </citation>
    <scope>NUCLEOTIDE SEQUENCE [LARGE SCALE GENOMIC DNA]</scope>
    <source>
        <strain evidence="2">JCM 19241</strain>
    </source>
</reference>
<dbReference type="EMBL" id="BBSC01000003">
    <property type="protein sequence ID" value="GAM74932.1"/>
    <property type="molecule type" value="Genomic_DNA"/>
</dbReference>
<evidence type="ECO:0000313" key="1">
    <source>
        <dbReference type="EMBL" id="GAM74932.1"/>
    </source>
</evidence>
<reference evidence="1 2" key="1">
    <citation type="submission" date="2015-01" db="EMBL/GenBank/DDBJ databases">
        <title>Vibrio sp. C94 JCM 19241 whole genome shotgun sequence.</title>
        <authorList>
            <person name="Sawabe T."/>
            <person name="Meirelles P."/>
            <person name="Feng G."/>
            <person name="Sayaka M."/>
            <person name="Hattori M."/>
            <person name="Ohkuma M."/>
        </authorList>
    </citation>
    <scope>NUCLEOTIDE SEQUENCE [LARGE SCALE GENOMIC DNA]</scope>
    <source>
        <strain evidence="2">JCM 19241</strain>
    </source>
</reference>
<evidence type="ECO:0000313" key="2">
    <source>
        <dbReference type="Proteomes" id="UP000031666"/>
    </source>
</evidence>
<gene>
    <name evidence="1" type="ORF">JCM19241_1275</name>
</gene>
<protein>
    <submittedName>
        <fullName evidence="1">Uncharacterized protein</fullName>
    </submittedName>
</protein>
<proteinExistence type="predicted"/>